<proteinExistence type="predicted"/>
<evidence type="ECO:0000313" key="2">
    <source>
        <dbReference type="EMBL" id="KAG9235864.1"/>
    </source>
</evidence>
<evidence type="ECO:0000256" key="1">
    <source>
        <dbReference type="SAM" id="MobiDB-lite"/>
    </source>
</evidence>
<feature type="compositionally biased region" description="Polar residues" evidence="1">
    <location>
        <begin position="183"/>
        <end position="192"/>
    </location>
</feature>
<organism evidence="2 3">
    <name type="scientific">Amylocarpus encephaloides</name>
    <dbReference type="NCBI Taxonomy" id="45428"/>
    <lineage>
        <taxon>Eukaryota</taxon>
        <taxon>Fungi</taxon>
        <taxon>Dikarya</taxon>
        <taxon>Ascomycota</taxon>
        <taxon>Pezizomycotina</taxon>
        <taxon>Leotiomycetes</taxon>
        <taxon>Helotiales</taxon>
        <taxon>Helotiales incertae sedis</taxon>
        <taxon>Amylocarpus</taxon>
    </lineage>
</organism>
<reference evidence="2" key="1">
    <citation type="journal article" date="2021" name="IMA Fungus">
        <title>Genomic characterization of three marine fungi, including Emericellopsis atlantica sp. nov. with signatures of a generalist lifestyle and marine biomass degradation.</title>
        <authorList>
            <person name="Hagestad O.C."/>
            <person name="Hou L."/>
            <person name="Andersen J.H."/>
            <person name="Hansen E.H."/>
            <person name="Altermark B."/>
            <person name="Li C."/>
            <person name="Kuhnert E."/>
            <person name="Cox R.J."/>
            <person name="Crous P.W."/>
            <person name="Spatafora J.W."/>
            <person name="Lail K."/>
            <person name="Amirebrahimi M."/>
            <person name="Lipzen A."/>
            <person name="Pangilinan J."/>
            <person name="Andreopoulos W."/>
            <person name="Hayes R.D."/>
            <person name="Ng V."/>
            <person name="Grigoriev I.V."/>
            <person name="Jackson S.A."/>
            <person name="Sutton T.D.S."/>
            <person name="Dobson A.D.W."/>
            <person name="Rama T."/>
        </authorList>
    </citation>
    <scope>NUCLEOTIDE SEQUENCE</scope>
    <source>
        <strain evidence="2">TRa018bII</strain>
    </source>
</reference>
<protein>
    <submittedName>
        <fullName evidence="2">Uncharacterized protein</fullName>
    </submittedName>
</protein>
<dbReference type="EMBL" id="MU251420">
    <property type="protein sequence ID" value="KAG9235864.1"/>
    <property type="molecule type" value="Genomic_DNA"/>
</dbReference>
<gene>
    <name evidence="2" type="ORF">BJ875DRAFT_253828</name>
</gene>
<feature type="region of interest" description="Disordered" evidence="1">
    <location>
        <begin position="178"/>
        <end position="203"/>
    </location>
</feature>
<keyword evidence="3" id="KW-1185">Reference proteome</keyword>
<dbReference type="AlphaFoldDB" id="A0A9P7YL69"/>
<accession>A0A9P7YL69</accession>
<name>A0A9P7YL69_9HELO</name>
<feature type="region of interest" description="Disordered" evidence="1">
    <location>
        <begin position="1"/>
        <end position="29"/>
    </location>
</feature>
<sequence length="203" mass="22889">MCNNTDGLRPQHKCNKTPETTPTSGNAKTTRRLIQILAVGSRHQTRDIGGKRGCMVEVGLVGAATACVEEGHWGERIDSKKREEDMAVKPYSMNDEEPNESRLAITAKVRCMQTKKRMWEDVPMPILCHKNPVCLLLWFDVNNLPPPPLAGVSLLLSKKQKMGLRIPVDARLFDPQHTEKKVNSQLHNTSGPNDKGRRLTRWF</sequence>
<evidence type="ECO:0000313" key="3">
    <source>
        <dbReference type="Proteomes" id="UP000824998"/>
    </source>
</evidence>
<feature type="compositionally biased region" description="Polar residues" evidence="1">
    <location>
        <begin position="17"/>
        <end position="28"/>
    </location>
</feature>
<comment type="caution">
    <text evidence="2">The sequence shown here is derived from an EMBL/GenBank/DDBJ whole genome shotgun (WGS) entry which is preliminary data.</text>
</comment>
<dbReference type="Proteomes" id="UP000824998">
    <property type="component" value="Unassembled WGS sequence"/>
</dbReference>